<reference evidence="3" key="1">
    <citation type="submission" date="2024-04" db="EMBL/GenBank/DDBJ databases">
        <title>Salinicola lusitanus LLJ914,a marine bacterium isolated from the Okinawa Trough.</title>
        <authorList>
            <person name="Li J."/>
        </authorList>
    </citation>
    <scope>NUCLEOTIDE SEQUENCE [LARGE SCALE GENOMIC DNA]</scope>
</reference>
<dbReference type="AlphaFoldDB" id="A0AAW0PB43"/>
<comment type="caution">
    <text evidence="2">The sequence shown here is derived from an EMBL/GenBank/DDBJ whole genome shotgun (WGS) entry which is preliminary data.</text>
</comment>
<sequence>MRNQDKRSEKPTLRFTGTSQYCAVGNVTHISSLALQLLLEFDEEFVWGDNLIFHTDTRRDVPKHVYCTATMSKKDKRRAVINLTSMTLVDYVDAAAIPKEELQSDQTLFVPVFCKECYGTNEDDYNEALARIVSGGRNRFLVGVCSVFGVAQGEVYPDSRKDFVVDNEFSYSGACHPQPGKAVFLHKVKGDIGQVMCYWHVHSKSVDKTFLYCCVACNENDYTRHVLDPNVFSMGFSLGTVGENGSGPVTEECSLVPVPMRPGCFCTLVTGEKELYQAMSRMGFSTLKYRTLEAGVERSATEEFGAQQGEVPGSSCQQATDTVHCDVTTDESASEEQWNMGTLYDH</sequence>
<name>A0AAW0PB43_9GOBI</name>
<accession>A0AAW0PB43</accession>
<dbReference type="EMBL" id="JBBPFD010000008">
    <property type="protein sequence ID" value="KAK7915592.1"/>
    <property type="molecule type" value="Genomic_DNA"/>
</dbReference>
<dbReference type="Pfam" id="PF25720">
    <property type="entry name" value="Herpes_ORF28"/>
    <property type="match status" value="1"/>
</dbReference>
<organism evidence="2 3">
    <name type="scientific">Mugilogobius chulae</name>
    <name type="common">yellowstripe goby</name>
    <dbReference type="NCBI Taxonomy" id="88201"/>
    <lineage>
        <taxon>Eukaryota</taxon>
        <taxon>Metazoa</taxon>
        <taxon>Chordata</taxon>
        <taxon>Craniata</taxon>
        <taxon>Vertebrata</taxon>
        <taxon>Euteleostomi</taxon>
        <taxon>Actinopterygii</taxon>
        <taxon>Neopterygii</taxon>
        <taxon>Teleostei</taxon>
        <taxon>Neoteleostei</taxon>
        <taxon>Acanthomorphata</taxon>
        <taxon>Gobiaria</taxon>
        <taxon>Gobiiformes</taxon>
        <taxon>Gobioidei</taxon>
        <taxon>Gobiidae</taxon>
        <taxon>Gobionellinae</taxon>
        <taxon>Mugilogobius</taxon>
    </lineage>
</organism>
<dbReference type="InterPro" id="IPR057863">
    <property type="entry name" value="ORF28_N"/>
</dbReference>
<keyword evidence="3" id="KW-1185">Reference proteome</keyword>
<dbReference type="Proteomes" id="UP001460270">
    <property type="component" value="Unassembled WGS sequence"/>
</dbReference>
<proteinExistence type="predicted"/>
<protein>
    <recommendedName>
        <fullName evidence="1">ORF28 N-terminal domain-containing protein</fullName>
    </recommendedName>
</protein>
<gene>
    <name evidence="2" type="ORF">WMY93_011353</name>
</gene>
<evidence type="ECO:0000259" key="1">
    <source>
        <dbReference type="Pfam" id="PF25720"/>
    </source>
</evidence>
<feature type="domain" description="ORF28 N-terminal" evidence="1">
    <location>
        <begin position="76"/>
        <end position="286"/>
    </location>
</feature>
<evidence type="ECO:0000313" key="3">
    <source>
        <dbReference type="Proteomes" id="UP001460270"/>
    </source>
</evidence>
<evidence type="ECO:0000313" key="2">
    <source>
        <dbReference type="EMBL" id="KAK7915592.1"/>
    </source>
</evidence>